<gene>
    <name evidence="2" type="ORF">A5635_09805</name>
</gene>
<evidence type="ECO:0000313" key="2">
    <source>
        <dbReference type="EMBL" id="OBK14705.1"/>
    </source>
</evidence>
<name>A0A1A3N033_MYCAS</name>
<evidence type="ECO:0000313" key="3">
    <source>
        <dbReference type="Proteomes" id="UP000093819"/>
    </source>
</evidence>
<feature type="domain" description="DUF4333" evidence="1">
    <location>
        <begin position="12"/>
        <end position="88"/>
    </location>
</feature>
<proteinExistence type="predicted"/>
<comment type="caution">
    <text evidence="2">The sequence shown here is derived from an EMBL/GenBank/DDBJ whole genome shotgun (WGS) entry which is preliminary data.</text>
</comment>
<evidence type="ECO:0000259" key="1">
    <source>
        <dbReference type="Pfam" id="PF14230"/>
    </source>
</evidence>
<protein>
    <recommendedName>
        <fullName evidence="1">DUF4333 domain-containing protein</fullName>
    </recommendedName>
</protein>
<dbReference type="Proteomes" id="UP000093819">
    <property type="component" value="Unassembled WGS sequence"/>
</dbReference>
<reference evidence="3" key="1">
    <citation type="submission" date="2016-06" db="EMBL/GenBank/DDBJ databases">
        <authorList>
            <person name="Sutton G."/>
            <person name="Brinkac L."/>
            <person name="Sanka R."/>
            <person name="Adams M."/>
            <person name="Lau E."/>
            <person name="Garcia-Basteiro A."/>
            <person name="Lopez-Varela E."/>
            <person name="Palencia S."/>
        </authorList>
    </citation>
    <scope>NUCLEOTIDE SEQUENCE [LARGE SCALE GENOMIC DNA]</scope>
    <source>
        <strain evidence="3">1245335.1</strain>
    </source>
</reference>
<dbReference type="InterPro" id="IPR025637">
    <property type="entry name" value="DUF4333"/>
</dbReference>
<dbReference type="Pfam" id="PF14230">
    <property type="entry name" value="DUF4333"/>
    <property type="match status" value="1"/>
</dbReference>
<organism evidence="2 3">
    <name type="scientific">Mycobacterium asiaticum</name>
    <dbReference type="NCBI Taxonomy" id="1790"/>
    <lineage>
        <taxon>Bacteria</taxon>
        <taxon>Bacillati</taxon>
        <taxon>Actinomycetota</taxon>
        <taxon>Actinomycetes</taxon>
        <taxon>Mycobacteriales</taxon>
        <taxon>Mycobacteriaceae</taxon>
        <taxon>Mycobacterium</taxon>
    </lineage>
</organism>
<dbReference type="EMBL" id="LZLR01000232">
    <property type="protein sequence ID" value="OBK14705.1"/>
    <property type="molecule type" value="Genomic_DNA"/>
</dbReference>
<sequence>MVTGAAAGLIAGAGGCHFSFNGSSSHSVSKNDVAAQIKEKMTDVNGNKPDSVKCPGNLPAKVGAEVTCEMKINDVKYNVRVTVTSVEGKDVKFDMVKTMEKDS</sequence>
<accession>A0A1A3N033</accession>
<dbReference type="AlphaFoldDB" id="A0A1A3N033"/>